<evidence type="ECO:0000256" key="4">
    <source>
        <dbReference type="ARBA" id="ARBA00022679"/>
    </source>
</evidence>
<comment type="pathway">
    <text evidence="1 6">Pyrimidine metabolism; UMP biosynthesis via de novo pathway; UMP from orotate: step 1/2.</text>
</comment>
<feature type="binding site" evidence="6">
    <location>
        <position position="97"/>
    </location>
    <ligand>
        <name>5-phospho-alpha-D-ribose 1-diphosphate</name>
        <dbReference type="ChEBI" id="CHEBI:58017"/>
        <note>ligand shared between dimeric partners</note>
    </ligand>
</feature>
<dbReference type="InterPro" id="IPR023031">
    <property type="entry name" value="OPRT"/>
</dbReference>
<keyword evidence="5 6" id="KW-0665">Pyrimidine biosynthesis</keyword>
<evidence type="ECO:0000313" key="8">
    <source>
        <dbReference type="EMBL" id="ETO40684.1"/>
    </source>
</evidence>
<keyword evidence="9" id="KW-1185">Reference proteome</keyword>
<comment type="cofactor">
    <cofactor evidence="6">
        <name>Mg(2+)</name>
        <dbReference type="ChEBI" id="CHEBI:18420"/>
    </cofactor>
</comment>
<evidence type="ECO:0000259" key="7">
    <source>
        <dbReference type="Pfam" id="PF00156"/>
    </source>
</evidence>
<dbReference type="RefSeq" id="WP_035421624.1">
    <property type="nucleotide sequence ID" value="NZ_ALXG01000016.1"/>
</dbReference>
<dbReference type="InterPro" id="IPR004467">
    <property type="entry name" value="Or_phspho_trans_dom"/>
</dbReference>
<dbReference type="PANTHER" id="PTHR19278">
    <property type="entry name" value="OROTATE PHOSPHORIBOSYLTRANSFERASE"/>
    <property type="match status" value="1"/>
</dbReference>
<comment type="caution">
    <text evidence="8">The sequence shown here is derived from an EMBL/GenBank/DDBJ whole genome shotgun (WGS) entry which is preliminary data.</text>
</comment>
<keyword evidence="3 6" id="KW-0328">Glycosyltransferase</keyword>
<dbReference type="InterPro" id="IPR000836">
    <property type="entry name" value="PRTase_dom"/>
</dbReference>
<dbReference type="PANTHER" id="PTHR19278:SF9">
    <property type="entry name" value="URIDINE 5'-MONOPHOSPHATE SYNTHASE"/>
    <property type="match status" value="1"/>
</dbReference>
<reference evidence="8 9" key="1">
    <citation type="submission" date="2012-08" db="EMBL/GenBank/DDBJ databases">
        <title>Genome sequencing of Lactobacillus florum 8D.</title>
        <authorList>
            <person name="Kim E.B."/>
            <person name="Marco M.L."/>
        </authorList>
    </citation>
    <scope>NUCLEOTIDE SEQUENCE [LARGE SCALE GENOMIC DNA]</scope>
    <source>
        <strain evidence="8 9">8D</strain>
    </source>
</reference>
<dbReference type="GO" id="GO:0019856">
    <property type="term" value="P:pyrimidine nucleobase biosynthetic process"/>
    <property type="evidence" value="ECO:0007669"/>
    <property type="project" value="TreeGrafter"/>
</dbReference>
<evidence type="ECO:0000256" key="6">
    <source>
        <dbReference type="HAMAP-Rule" id="MF_01208"/>
    </source>
</evidence>
<dbReference type="GO" id="GO:0044205">
    <property type="term" value="P:'de novo' UMP biosynthetic process"/>
    <property type="evidence" value="ECO:0007669"/>
    <property type="project" value="UniProtKB-UniRule"/>
</dbReference>
<dbReference type="PATRIC" id="fig|1221538.3.peg.427"/>
<feature type="domain" description="Phosphoribosyltransferase" evidence="7">
    <location>
        <begin position="55"/>
        <end position="153"/>
    </location>
</feature>
<accession>W9ELX4</accession>
<dbReference type="Proteomes" id="UP000019474">
    <property type="component" value="Unassembled WGS sequence"/>
</dbReference>
<dbReference type="SUPFAM" id="SSF53271">
    <property type="entry name" value="PRTase-like"/>
    <property type="match status" value="1"/>
</dbReference>
<keyword evidence="6" id="KW-0460">Magnesium</keyword>
<feature type="binding site" evidence="6">
    <location>
        <position position="101"/>
    </location>
    <ligand>
        <name>5-phospho-alpha-D-ribose 1-diphosphate</name>
        <dbReference type="ChEBI" id="CHEBI:58017"/>
        <note>ligand shared between dimeric partners</note>
    </ligand>
</feature>
<dbReference type="OrthoDB" id="9802134at2"/>
<evidence type="ECO:0000256" key="5">
    <source>
        <dbReference type="ARBA" id="ARBA00022975"/>
    </source>
</evidence>
<name>W9ELX4_9LACO</name>
<dbReference type="AlphaFoldDB" id="W9ELX4"/>
<dbReference type="Pfam" id="PF00156">
    <property type="entry name" value="Pribosyltran"/>
    <property type="match status" value="1"/>
</dbReference>
<dbReference type="GO" id="GO:0000287">
    <property type="term" value="F:magnesium ion binding"/>
    <property type="evidence" value="ECO:0007669"/>
    <property type="project" value="UniProtKB-UniRule"/>
</dbReference>
<dbReference type="GO" id="GO:0004588">
    <property type="term" value="F:orotate phosphoribosyltransferase activity"/>
    <property type="evidence" value="ECO:0007669"/>
    <property type="project" value="UniProtKB-UniRule"/>
</dbReference>
<protein>
    <recommendedName>
        <fullName evidence="2 6">Orotate phosphoribosyltransferase</fullName>
        <shortName evidence="6">OPRT</shortName>
        <shortName evidence="6">OPRTase</shortName>
        <ecNumber evidence="2 6">2.4.2.10</ecNumber>
    </recommendedName>
</protein>
<feature type="binding site" description="in other chain" evidence="6">
    <location>
        <begin position="123"/>
        <end position="131"/>
    </location>
    <ligand>
        <name>5-phospho-alpha-D-ribose 1-diphosphate</name>
        <dbReference type="ChEBI" id="CHEBI:58017"/>
        <note>ligand shared between dimeric partners</note>
    </ligand>
</feature>
<comment type="similarity">
    <text evidence="6">Belongs to the purine/pyrimidine phosphoribosyltransferase family. PyrE subfamily.</text>
</comment>
<comment type="subunit">
    <text evidence="6">Homodimer.</text>
</comment>
<evidence type="ECO:0000256" key="2">
    <source>
        <dbReference type="ARBA" id="ARBA00011971"/>
    </source>
</evidence>
<proteinExistence type="inferred from homology"/>
<dbReference type="HAMAP" id="MF_01208">
    <property type="entry name" value="PyrE"/>
    <property type="match status" value="1"/>
</dbReference>
<feature type="binding site" evidence="6">
    <location>
        <position position="127"/>
    </location>
    <ligand>
        <name>orotate</name>
        <dbReference type="ChEBI" id="CHEBI:30839"/>
    </ligand>
</feature>
<dbReference type="NCBIfam" id="TIGR00336">
    <property type="entry name" value="pyrE"/>
    <property type="match status" value="1"/>
</dbReference>
<evidence type="ECO:0000256" key="3">
    <source>
        <dbReference type="ARBA" id="ARBA00022676"/>
    </source>
</evidence>
<keyword evidence="4 6" id="KW-0808">Transferase</keyword>
<feature type="binding site" evidence="6">
    <location>
        <position position="103"/>
    </location>
    <ligand>
        <name>5-phospho-alpha-D-ribose 1-diphosphate</name>
        <dbReference type="ChEBI" id="CHEBI:58017"/>
        <note>ligand shared between dimeric partners</note>
    </ligand>
</feature>
<dbReference type="EC" id="2.4.2.10" evidence="2 6"/>
<comment type="catalytic activity">
    <reaction evidence="6">
        <text>orotidine 5'-phosphate + diphosphate = orotate + 5-phospho-alpha-D-ribose 1-diphosphate</text>
        <dbReference type="Rhea" id="RHEA:10380"/>
        <dbReference type="ChEBI" id="CHEBI:30839"/>
        <dbReference type="ChEBI" id="CHEBI:33019"/>
        <dbReference type="ChEBI" id="CHEBI:57538"/>
        <dbReference type="ChEBI" id="CHEBI:58017"/>
        <dbReference type="EC" id="2.4.2.10"/>
    </reaction>
</comment>
<comment type="caution">
    <text evidence="6">Lacks conserved residue(s) required for the propagation of feature annotation.</text>
</comment>
<organism evidence="8 9">
    <name type="scientific">Fructilactobacillus florum 8D</name>
    <dbReference type="NCBI Taxonomy" id="1221538"/>
    <lineage>
        <taxon>Bacteria</taxon>
        <taxon>Bacillati</taxon>
        <taxon>Bacillota</taxon>
        <taxon>Bacilli</taxon>
        <taxon>Lactobacillales</taxon>
        <taxon>Lactobacillaceae</taxon>
        <taxon>Fructilactobacillus</taxon>
    </lineage>
</organism>
<dbReference type="EMBL" id="ALXG01000016">
    <property type="protein sequence ID" value="ETO40684.1"/>
    <property type="molecule type" value="Genomic_DNA"/>
</dbReference>
<gene>
    <name evidence="6" type="primary">pyrE</name>
    <name evidence="8" type="ORF">B808_422</name>
</gene>
<sequence length="211" mass="23337">MSDLKSRILQQLVEDQIIKINPNQPFHFASGIQSPVYTDLRLTISNPSLRTNLAQALTELVQKKFPAVSVVGGVATAGIPQAALIADRLQLPLIYVRSKPKDHGTGKMIEGRVQPTDQVVLLDDLISTGGSVLRATQAVQQAGMNVLGVVSIFSYGFPDAHQNFTKAKIPFYPLLTYPELIKQATADQLLTTEEAQKLQRWHQNPWDWPLT</sequence>
<dbReference type="Gene3D" id="3.40.50.2020">
    <property type="match status" value="1"/>
</dbReference>
<dbReference type="InterPro" id="IPR029057">
    <property type="entry name" value="PRTase-like"/>
</dbReference>
<comment type="function">
    <text evidence="6">Catalyzes the transfer of a ribosyl phosphate group from 5-phosphoribose 1-diphosphate to orotate, leading to the formation of orotidine monophosphate (OMP).</text>
</comment>
<dbReference type="CDD" id="cd06223">
    <property type="entry name" value="PRTases_typeI"/>
    <property type="match status" value="1"/>
</dbReference>
<evidence type="ECO:0000256" key="1">
    <source>
        <dbReference type="ARBA" id="ARBA00004889"/>
    </source>
</evidence>
<evidence type="ECO:0000313" key="9">
    <source>
        <dbReference type="Proteomes" id="UP000019474"/>
    </source>
</evidence>
<dbReference type="UniPathway" id="UPA00070">
    <property type="reaction ID" value="UER00119"/>
</dbReference>